<dbReference type="InterPro" id="IPR013766">
    <property type="entry name" value="Thioredoxin_domain"/>
</dbReference>
<evidence type="ECO:0000313" key="2">
    <source>
        <dbReference type="EMBL" id="HCV80696.1"/>
    </source>
</evidence>
<protein>
    <submittedName>
        <fullName evidence="2">TlpA family protein disulfide reductase</fullName>
    </submittedName>
</protein>
<dbReference type="PROSITE" id="PS51257">
    <property type="entry name" value="PROKAR_LIPOPROTEIN"/>
    <property type="match status" value="1"/>
</dbReference>
<evidence type="ECO:0000313" key="3">
    <source>
        <dbReference type="Proteomes" id="UP000264330"/>
    </source>
</evidence>
<dbReference type="InterPro" id="IPR050553">
    <property type="entry name" value="Thioredoxin_ResA/DsbE_sf"/>
</dbReference>
<proteinExistence type="predicted"/>
<dbReference type="PANTHER" id="PTHR42852:SF13">
    <property type="entry name" value="PROTEIN DIPZ"/>
    <property type="match status" value="1"/>
</dbReference>
<reference evidence="2 3" key="1">
    <citation type="journal article" date="2018" name="Nat. Biotechnol.">
        <title>A standardized bacterial taxonomy based on genome phylogeny substantially revises the tree of life.</title>
        <authorList>
            <person name="Parks D.H."/>
            <person name="Chuvochina M."/>
            <person name="Waite D.W."/>
            <person name="Rinke C."/>
            <person name="Skarshewski A."/>
            <person name="Chaumeil P.A."/>
            <person name="Hugenholtz P."/>
        </authorList>
    </citation>
    <scope>NUCLEOTIDE SEQUENCE [LARGE SCALE GENOMIC DNA]</scope>
    <source>
        <strain evidence="2">UBA9359</strain>
    </source>
</reference>
<dbReference type="PROSITE" id="PS51352">
    <property type="entry name" value="THIOREDOXIN_2"/>
    <property type="match status" value="1"/>
</dbReference>
<sequence length="279" mass="32454">MKNYYYILLFLSTFYACKKNPDQKTDEDELKPVVMVDELLSNQDKWWTYQYNRISLSSDFEPIDTSFNVIPKGKFLWELTSGNFVPIEMESDSLKTYKLYAIPTQSKNEISQIIKNLAKSEFQFYLMEGKPFPEFKAKNMEGEVIDQNNLIGKTTVLKTWFINCKACIKEMPELNKLVDRYENENIQFISLALDEKKDLEKFLEKTEFNYAVLPEQKDLIQEALKLNAYPTHIVVNKSGKIVKVLSKGSDLIAYVKEFMKNPDKELEVNSIPPPPPPLP</sequence>
<dbReference type="EMBL" id="DPMF01000151">
    <property type="protein sequence ID" value="HCV80696.1"/>
    <property type="molecule type" value="Genomic_DNA"/>
</dbReference>
<dbReference type="CDD" id="cd02966">
    <property type="entry name" value="TlpA_like_family"/>
    <property type="match status" value="1"/>
</dbReference>
<dbReference type="Pfam" id="PF00578">
    <property type="entry name" value="AhpC-TSA"/>
    <property type="match status" value="1"/>
</dbReference>
<dbReference type="InterPro" id="IPR000866">
    <property type="entry name" value="AhpC/TSA"/>
</dbReference>
<comment type="caution">
    <text evidence="2">The sequence shown here is derived from an EMBL/GenBank/DDBJ whole genome shotgun (WGS) entry which is preliminary data.</text>
</comment>
<dbReference type="Proteomes" id="UP000264330">
    <property type="component" value="Unassembled WGS sequence"/>
</dbReference>
<dbReference type="Gene3D" id="3.40.30.10">
    <property type="entry name" value="Glutaredoxin"/>
    <property type="match status" value="1"/>
</dbReference>
<feature type="domain" description="Thioredoxin" evidence="1">
    <location>
        <begin position="126"/>
        <end position="267"/>
    </location>
</feature>
<evidence type="ECO:0000259" key="1">
    <source>
        <dbReference type="PROSITE" id="PS51352"/>
    </source>
</evidence>
<accession>A0A3D5J092</accession>
<dbReference type="GO" id="GO:0016209">
    <property type="term" value="F:antioxidant activity"/>
    <property type="evidence" value="ECO:0007669"/>
    <property type="project" value="InterPro"/>
</dbReference>
<dbReference type="InterPro" id="IPR036249">
    <property type="entry name" value="Thioredoxin-like_sf"/>
</dbReference>
<dbReference type="GO" id="GO:0016491">
    <property type="term" value="F:oxidoreductase activity"/>
    <property type="evidence" value="ECO:0007669"/>
    <property type="project" value="InterPro"/>
</dbReference>
<dbReference type="AlphaFoldDB" id="A0A3D5J092"/>
<dbReference type="SUPFAM" id="SSF52833">
    <property type="entry name" value="Thioredoxin-like"/>
    <property type="match status" value="1"/>
</dbReference>
<name>A0A3D5J092_9FLAO</name>
<gene>
    <name evidence="2" type="ORF">DGQ38_06555</name>
</gene>
<dbReference type="PANTHER" id="PTHR42852">
    <property type="entry name" value="THIOL:DISULFIDE INTERCHANGE PROTEIN DSBE"/>
    <property type="match status" value="1"/>
</dbReference>
<organism evidence="2 3">
    <name type="scientific">Zunongwangia profunda</name>
    <dbReference type="NCBI Taxonomy" id="398743"/>
    <lineage>
        <taxon>Bacteria</taxon>
        <taxon>Pseudomonadati</taxon>
        <taxon>Bacteroidota</taxon>
        <taxon>Flavobacteriia</taxon>
        <taxon>Flavobacteriales</taxon>
        <taxon>Flavobacteriaceae</taxon>
        <taxon>Zunongwangia</taxon>
    </lineage>
</organism>